<dbReference type="AlphaFoldDB" id="A0A6N3FWF1"/>
<feature type="signal peptide" evidence="1">
    <location>
        <begin position="1"/>
        <end position="20"/>
    </location>
</feature>
<organism evidence="2">
    <name type="scientific">Clostridium paraputrificum</name>
    <dbReference type="NCBI Taxonomy" id="29363"/>
    <lineage>
        <taxon>Bacteria</taxon>
        <taxon>Bacillati</taxon>
        <taxon>Bacillota</taxon>
        <taxon>Clostridia</taxon>
        <taxon>Eubacteriales</taxon>
        <taxon>Clostridiaceae</taxon>
        <taxon>Clostridium</taxon>
    </lineage>
</organism>
<name>A0A6N3FWF1_9CLOT</name>
<evidence type="ECO:0000256" key="1">
    <source>
        <dbReference type="SAM" id="SignalP"/>
    </source>
</evidence>
<protein>
    <submittedName>
        <fullName evidence="2">Uncharacterized protein</fullName>
    </submittedName>
</protein>
<keyword evidence="1" id="KW-0732">Signal</keyword>
<dbReference type="EMBL" id="CACRTV010000064">
    <property type="protein sequence ID" value="VYU56371.1"/>
    <property type="molecule type" value="Genomic_DNA"/>
</dbReference>
<sequence>MNMKKTGKVLVLLGASAALIASLVNDKKTKAQGENNN</sequence>
<gene>
    <name evidence="2" type="ORF">CPLFYP93_02749</name>
</gene>
<evidence type="ECO:0000313" key="2">
    <source>
        <dbReference type="EMBL" id="VYU56371.1"/>
    </source>
</evidence>
<accession>A0A6N3FWF1</accession>
<proteinExistence type="predicted"/>
<feature type="chain" id="PRO_5038503444" evidence="1">
    <location>
        <begin position="21"/>
        <end position="37"/>
    </location>
</feature>
<reference evidence="2" key="1">
    <citation type="submission" date="2019-11" db="EMBL/GenBank/DDBJ databases">
        <authorList>
            <person name="Feng L."/>
        </authorList>
    </citation>
    <scope>NUCLEOTIDE SEQUENCE</scope>
    <source>
        <strain evidence="2">CParaputrificumLFYP93</strain>
    </source>
</reference>